<dbReference type="EMBL" id="MSLT01000007">
    <property type="protein sequence ID" value="OUD15006.1"/>
    <property type="molecule type" value="Genomic_DNA"/>
</dbReference>
<dbReference type="PANTHER" id="PTHR34351:SF1">
    <property type="entry name" value="SLR1927 PROTEIN"/>
    <property type="match status" value="1"/>
</dbReference>
<feature type="transmembrane region" description="Helical" evidence="1">
    <location>
        <begin position="33"/>
        <end position="56"/>
    </location>
</feature>
<evidence type="ECO:0000256" key="1">
    <source>
        <dbReference type="SAM" id="Phobius"/>
    </source>
</evidence>
<keyword evidence="1" id="KW-0472">Membrane</keyword>
<protein>
    <submittedName>
        <fullName evidence="2">Uncharacterized protein</fullName>
    </submittedName>
</protein>
<evidence type="ECO:0000313" key="3">
    <source>
        <dbReference type="Proteomes" id="UP000194798"/>
    </source>
</evidence>
<keyword evidence="1" id="KW-0812">Transmembrane</keyword>
<proteinExistence type="predicted"/>
<dbReference type="OrthoDB" id="5298497at2"/>
<accession>A0A251XB33</accession>
<comment type="caution">
    <text evidence="2">The sequence shown here is derived from an EMBL/GenBank/DDBJ whole genome shotgun (WGS) entry which is preliminary data.</text>
</comment>
<dbReference type="Proteomes" id="UP000194798">
    <property type="component" value="Unassembled WGS sequence"/>
</dbReference>
<gene>
    <name evidence="2" type="ORF">TPSD3_04710</name>
</gene>
<keyword evidence="3" id="KW-1185">Reference proteome</keyword>
<sequence length="325" mass="37392">MTHTLMTSLRQLFHWPPYRQSPQAVVELRRRQVYIFPTKQGFAFIFVLFILLIGSMNYNNNMGYLLTFTLGSMMLVSILHTHRMLHGLRIEAGQTHSVFAGERVLFQLGLDNRHHAARFDLHFKVQTPLNTWDEVVVVNVPDNQKINVNLPIASYRRGRLALPRLRISSVFPLGLFEVWSYIFIESEAIVYPNPVGQRVFPVRQEARQSTQGQHPSLQGEDFVGYRNYKTGDSPRHIDWKAAARGQEGLIKQFGGHSTDSFTFSWADVQHLENIDRAVSQLSLWINMAEKQQLPYGLQLPHLDLKQGYGDSHYNRCLTALALYQG</sequence>
<organism evidence="2 3">
    <name type="scientific">Thioflexithrix psekupsensis</name>
    <dbReference type="NCBI Taxonomy" id="1570016"/>
    <lineage>
        <taxon>Bacteria</taxon>
        <taxon>Pseudomonadati</taxon>
        <taxon>Pseudomonadota</taxon>
        <taxon>Gammaproteobacteria</taxon>
        <taxon>Thiotrichales</taxon>
        <taxon>Thioflexithrix</taxon>
    </lineage>
</organism>
<dbReference type="PANTHER" id="PTHR34351">
    <property type="entry name" value="SLR1927 PROTEIN-RELATED"/>
    <property type="match status" value="1"/>
</dbReference>
<dbReference type="AlphaFoldDB" id="A0A251XB33"/>
<feature type="transmembrane region" description="Helical" evidence="1">
    <location>
        <begin position="62"/>
        <end position="79"/>
    </location>
</feature>
<keyword evidence="1" id="KW-1133">Transmembrane helix</keyword>
<reference evidence="2 3" key="1">
    <citation type="submission" date="2016-12" db="EMBL/GenBank/DDBJ databases">
        <title>Thioflexothrix psekupsii D3 genome sequencing and assembly.</title>
        <authorList>
            <person name="Fomenkov A."/>
            <person name="Vincze T."/>
            <person name="Grabovich M."/>
            <person name="Anton B.P."/>
            <person name="Dubinina G."/>
            <person name="Orlova M."/>
            <person name="Belousova E."/>
            <person name="Roberts R.J."/>
        </authorList>
    </citation>
    <scope>NUCLEOTIDE SEQUENCE [LARGE SCALE GENOMIC DNA]</scope>
    <source>
        <strain evidence="2">D3</strain>
    </source>
</reference>
<name>A0A251XB33_9GAMM</name>
<dbReference type="RefSeq" id="WP_086487442.1">
    <property type="nucleotide sequence ID" value="NZ_MSLT01000007.1"/>
</dbReference>
<evidence type="ECO:0000313" key="2">
    <source>
        <dbReference type="EMBL" id="OUD15006.1"/>
    </source>
</evidence>